<dbReference type="Pfam" id="PF00126">
    <property type="entry name" value="HTH_1"/>
    <property type="match status" value="1"/>
</dbReference>
<evidence type="ECO:0000256" key="3">
    <source>
        <dbReference type="ARBA" id="ARBA00023125"/>
    </source>
</evidence>
<gene>
    <name evidence="6" type="ORF">DFP90_1011117</name>
</gene>
<dbReference type="PANTHER" id="PTHR30537">
    <property type="entry name" value="HTH-TYPE TRANSCRIPTIONAL REGULATOR"/>
    <property type="match status" value="1"/>
</dbReference>
<feature type="domain" description="HTH lysR-type" evidence="5">
    <location>
        <begin position="1"/>
        <end position="59"/>
    </location>
</feature>
<dbReference type="EMBL" id="QRDW01000001">
    <property type="protein sequence ID" value="RED54314.1"/>
    <property type="molecule type" value="Genomic_DNA"/>
</dbReference>
<name>A0A3D9HXU0_9PROT</name>
<dbReference type="PANTHER" id="PTHR30537:SF3">
    <property type="entry name" value="TRANSCRIPTIONAL REGULATORY PROTEIN"/>
    <property type="match status" value="1"/>
</dbReference>
<dbReference type="PRINTS" id="PR00039">
    <property type="entry name" value="HTHLYSR"/>
</dbReference>
<evidence type="ECO:0000256" key="4">
    <source>
        <dbReference type="ARBA" id="ARBA00023163"/>
    </source>
</evidence>
<keyword evidence="4" id="KW-0804">Transcription</keyword>
<evidence type="ECO:0000256" key="1">
    <source>
        <dbReference type="ARBA" id="ARBA00009437"/>
    </source>
</evidence>
<dbReference type="GO" id="GO:0043565">
    <property type="term" value="F:sequence-specific DNA binding"/>
    <property type="evidence" value="ECO:0007669"/>
    <property type="project" value="TreeGrafter"/>
</dbReference>
<accession>A0A3D9HXU0</accession>
<dbReference type="InterPro" id="IPR036388">
    <property type="entry name" value="WH-like_DNA-bd_sf"/>
</dbReference>
<keyword evidence="7" id="KW-1185">Reference proteome</keyword>
<dbReference type="InterPro" id="IPR058163">
    <property type="entry name" value="LysR-type_TF_proteobact-type"/>
</dbReference>
<organism evidence="6 7">
    <name type="scientific">Aestuariispira insulae</name>
    <dbReference type="NCBI Taxonomy" id="1461337"/>
    <lineage>
        <taxon>Bacteria</taxon>
        <taxon>Pseudomonadati</taxon>
        <taxon>Pseudomonadota</taxon>
        <taxon>Alphaproteobacteria</taxon>
        <taxon>Rhodospirillales</taxon>
        <taxon>Kiloniellaceae</taxon>
        <taxon>Aestuariispira</taxon>
    </lineage>
</organism>
<evidence type="ECO:0000256" key="2">
    <source>
        <dbReference type="ARBA" id="ARBA00023015"/>
    </source>
</evidence>
<dbReference type="GO" id="GO:0006351">
    <property type="term" value="P:DNA-templated transcription"/>
    <property type="evidence" value="ECO:0007669"/>
    <property type="project" value="TreeGrafter"/>
</dbReference>
<dbReference type="PROSITE" id="PS50931">
    <property type="entry name" value="HTH_LYSR"/>
    <property type="match status" value="1"/>
</dbReference>
<protein>
    <submittedName>
        <fullName evidence="6">LysR family transcriptional regulator</fullName>
    </submittedName>
</protein>
<dbReference type="OrthoDB" id="7333438at2"/>
<evidence type="ECO:0000313" key="6">
    <source>
        <dbReference type="EMBL" id="RED54314.1"/>
    </source>
</evidence>
<dbReference type="SUPFAM" id="SSF46785">
    <property type="entry name" value="Winged helix' DNA-binding domain"/>
    <property type="match status" value="1"/>
</dbReference>
<dbReference type="InterPro" id="IPR036390">
    <property type="entry name" value="WH_DNA-bd_sf"/>
</dbReference>
<reference evidence="6 7" key="1">
    <citation type="submission" date="2018-07" db="EMBL/GenBank/DDBJ databases">
        <title>Genomic Encyclopedia of Type Strains, Phase III (KMG-III): the genomes of soil and plant-associated and newly described type strains.</title>
        <authorList>
            <person name="Whitman W."/>
        </authorList>
    </citation>
    <scope>NUCLEOTIDE SEQUENCE [LARGE SCALE GENOMIC DNA]</scope>
    <source>
        <strain evidence="6 7">CECT 8488</strain>
    </source>
</reference>
<dbReference type="Pfam" id="PF03466">
    <property type="entry name" value="LysR_substrate"/>
    <property type="match status" value="1"/>
</dbReference>
<comment type="similarity">
    <text evidence="1">Belongs to the LysR transcriptional regulatory family.</text>
</comment>
<dbReference type="FunFam" id="1.10.10.10:FF:000001">
    <property type="entry name" value="LysR family transcriptional regulator"/>
    <property type="match status" value="1"/>
</dbReference>
<dbReference type="SUPFAM" id="SSF53850">
    <property type="entry name" value="Periplasmic binding protein-like II"/>
    <property type="match status" value="1"/>
</dbReference>
<dbReference type="Gene3D" id="3.40.190.290">
    <property type="match status" value="1"/>
</dbReference>
<sequence>MDNWDDLRIFRTIAEQGNLTAASRVLGLTQPSVGRRLAALEHNLGQDLFLRLGRQWKLTELGQALMKDTGRMAEAAQAIKRRIAAHDNQLSGTVTITSTEGLGAFWLPQRLAALAKDYPSLTIEIRPENRLVDLADLQADLALRFNRTEDPSAIARPFGKLRYGLFASPGYLKSNGEPVRESDLSKHAFAGHTDRYAHMPDMQWMLDRLPNTVFRMRSDSALTQASAVKAGLGIAALPCYLAEAIGGIERVLPQTELPGRPLYLTAHMDLRHSAKVDLAWRFLLSQAEADPHIA</sequence>
<dbReference type="Gene3D" id="1.10.10.10">
    <property type="entry name" value="Winged helix-like DNA-binding domain superfamily/Winged helix DNA-binding domain"/>
    <property type="match status" value="1"/>
</dbReference>
<evidence type="ECO:0000259" key="5">
    <source>
        <dbReference type="PROSITE" id="PS50931"/>
    </source>
</evidence>
<evidence type="ECO:0000313" key="7">
    <source>
        <dbReference type="Proteomes" id="UP000256845"/>
    </source>
</evidence>
<keyword evidence="2" id="KW-0805">Transcription regulation</keyword>
<dbReference type="RefSeq" id="WP_115935379.1">
    <property type="nucleotide sequence ID" value="NZ_QRDW01000001.1"/>
</dbReference>
<proteinExistence type="inferred from homology"/>
<dbReference type="AlphaFoldDB" id="A0A3D9HXU0"/>
<keyword evidence="3" id="KW-0238">DNA-binding</keyword>
<comment type="caution">
    <text evidence="6">The sequence shown here is derived from an EMBL/GenBank/DDBJ whole genome shotgun (WGS) entry which is preliminary data.</text>
</comment>
<dbReference type="InterPro" id="IPR000847">
    <property type="entry name" value="LysR_HTH_N"/>
</dbReference>
<dbReference type="Proteomes" id="UP000256845">
    <property type="component" value="Unassembled WGS sequence"/>
</dbReference>
<dbReference type="InterPro" id="IPR005119">
    <property type="entry name" value="LysR_subst-bd"/>
</dbReference>
<dbReference type="GO" id="GO:0003700">
    <property type="term" value="F:DNA-binding transcription factor activity"/>
    <property type="evidence" value="ECO:0007669"/>
    <property type="project" value="InterPro"/>
</dbReference>